<keyword evidence="1" id="KW-1133">Transmembrane helix</keyword>
<reference evidence="2" key="1">
    <citation type="submission" date="2019-02" db="EMBL/GenBank/DDBJ databases">
        <authorList>
            <person name="Pothier F.J."/>
        </authorList>
    </citation>
    <scope>NUCLEOTIDE SEQUENCE</scope>
    <source>
        <strain evidence="2">CI-1B</strain>
    </source>
</reference>
<protein>
    <submittedName>
        <fullName evidence="2">Uncharacterized protein</fullName>
    </submittedName>
</protein>
<dbReference type="Proteomes" id="UP000328092">
    <property type="component" value="Unassembled WGS sequence"/>
</dbReference>
<evidence type="ECO:0000256" key="1">
    <source>
        <dbReference type="SAM" id="Phobius"/>
    </source>
</evidence>
<name>A0A508SYV1_9BRAD</name>
<proteinExistence type="predicted"/>
<dbReference type="AlphaFoldDB" id="A0A508SYV1"/>
<dbReference type="EMBL" id="CAADFC020000004">
    <property type="protein sequence ID" value="VIO66247.1"/>
    <property type="molecule type" value="Genomic_DNA"/>
</dbReference>
<keyword evidence="3" id="KW-1185">Reference proteome</keyword>
<dbReference type="RefSeq" id="WP_172627933.1">
    <property type="nucleotide sequence ID" value="NZ_CAADFC020000004.1"/>
</dbReference>
<feature type="transmembrane region" description="Helical" evidence="1">
    <location>
        <begin position="20"/>
        <end position="41"/>
    </location>
</feature>
<comment type="caution">
    <text evidence="2">The sequence shown here is derived from an EMBL/GenBank/DDBJ whole genome shotgun (WGS) entry which is preliminary data.</text>
</comment>
<organism evidence="2 3">
    <name type="scientific">Bradyrhizobium ivorense</name>
    <dbReference type="NCBI Taxonomy" id="2511166"/>
    <lineage>
        <taxon>Bacteria</taxon>
        <taxon>Pseudomonadati</taxon>
        <taxon>Pseudomonadota</taxon>
        <taxon>Alphaproteobacteria</taxon>
        <taxon>Hyphomicrobiales</taxon>
        <taxon>Nitrobacteraceae</taxon>
        <taxon>Bradyrhizobium</taxon>
    </lineage>
</organism>
<keyword evidence="1" id="KW-0812">Transmembrane</keyword>
<sequence length="45" mass="4812">MPKKPNKAATATYWSAAYLSLWNGIAVVAVTGGVLGFLLVAKRYL</sequence>
<gene>
    <name evidence="2" type="ORF">CI1B_13660</name>
</gene>
<keyword evidence="1" id="KW-0472">Membrane</keyword>
<evidence type="ECO:0000313" key="3">
    <source>
        <dbReference type="Proteomes" id="UP000328092"/>
    </source>
</evidence>
<accession>A0A508SYV1</accession>
<evidence type="ECO:0000313" key="2">
    <source>
        <dbReference type="EMBL" id="VIO66247.1"/>
    </source>
</evidence>